<feature type="non-terminal residue" evidence="1">
    <location>
        <position position="1"/>
    </location>
</feature>
<feature type="non-terminal residue" evidence="1">
    <location>
        <position position="56"/>
    </location>
</feature>
<proteinExistence type="predicted"/>
<dbReference type="EMBL" id="JAHRHJ020000011">
    <property type="protein sequence ID" value="KAH9295324.1"/>
    <property type="molecule type" value="Genomic_DNA"/>
</dbReference>
<dbReference type="Proteomes" id="UP000824469">
    <property type="component" value="Unassembled WGS sequence"/>
</dbReference>
<name>A0AA38CCW5_TAXCH</name>
<evidence type="ECO:0000313" key="2">
    <source>
        <dbReference type="Proteomes" id="UP000824469"/>
    </source>
</evidence>
<organism evidence="1 2">
    <name type="scientific">Taxus chinensis</name>
    <name type="common">Chinese yew</name>
    <name type="synonym">Taxus wallichiana var. chinensis</name>
    <dbReference type="NCBI Taxonomy" id="29808"/>
    <lineage>
        <taxon>Eukaryota</taxon>
        <taxon>Viridiplantae</taxon>
        <taxon>Streptophyta</taxon>
        <taxon>Embryophyta</taxon>
        <taxon>Tracheophyta</taxon>
        <taxon>Spermatophyta</taxon>
        <taxon>Pinopsida</taxon>
        <taxon>Pinidae</taxon>
        <taxon>Conifers II</taxon>
        <taxon>Cupressales</taxon>
        <taxon>Taxaceae</taxon>
        <taxon>Taxus</taxon>
    </lineage>
</organism>
<reference evidence="1 2" key="1">
    <citation type="journal article" date="2021" name="Nat. Plants">
        <title>The Taxus genome provides insights into paclitaxel biosynthesis.</title>
        <authorList>
            <person name="Xiong X."/>
            <person name="Gou J."/>
            <person name="Liao Q."/>
            <person name="Li Y."/>
            <person name="Zhou Q."/>
            <person name="Bi G."/>
            <person name="Li C."/>
            <person name="Du R."/>
            <person name="Wang X."/>
            <person name="Sun T."/>
            <person name="Guo L."/>
            <person name="Liang H."/>
            <person name="Lu P."/>
            <person name="Wu Y."/>
            <person name="Zhang Z."/>
            <person name="Ro D.K."/>
            <person name="Shang Y."/>
            <person name="Huang S."/>
            <person name="Yan J."/>
        </authorList>
    </citation>
    <scope>NUCLEOTIDE SEQUENCE [LARGE SCALE GENOMIC DNA]</scope>
    <source>
        <strain evidence="1">Ta-2019</strain>
    </source>
</reference>
<gene>
    <name evidence="1" type="ORF">KI387_038912</name>
</gene>
<keyword evidence="2" id="KW-1185">Reference proteome</keyword>
<dbReference type="AlphaFoldDB" id="A0AA38CCW5"/>
<comment type="caution">
    <text evidence="1">The sequence shown here is derived from an EMBL/GenBank/DDBJ whole genome shotgun (WGS) entry which is preliminary data.</text>
</comment>
<evidence type="ECO:0000313" key="1">
    <source>
        <dbReference type="EMBL" id="KAH9295324.1"/>
    </source>
</evidence>
<protein>
    <submittedName>
        <fullName evidence="1">Uncharacterized protein</fullName>
    </submittedName>
</protein>
<accession>A0AA38CCW5</accession>
<sequence length="56" mass="6532">NGQSLVWYDMKGKDNTLKRVEQIRFMCGTEEFVLERFSVEGIMSYEGCIMLVVVHN</sequence>